<dbReference type="Proteomes" id="UP000002026">
    <property type="component" value="Chromosome"/>
</dbReference>
<reference evidence="2 3" key="1">
    <citation type="journal article" date="2009" name="Stand. Genomic Sci.">
        <title>Complete genome sequence of Slackia heliotrinireducens type strain (RHS 1).</title>
        <authorList>
            <person name="Pukall R."/>
            <person name="Lapidus A."/>
            <person name="Nolan M."/>
            <person name="Copeland A."/>
            <person name="Glavina Del Rio T."/>
            <person name="Lucas S."/>
            <person name="Chen F."/>
            <person name="Tice H."/>
            <person name="Cheng J.F."/>
            <person name="Chertkov O."/>
            <person name="Bruce D."/>
            <person name="Goodwin L."/>
            <person name="Kuske C."/>
            <person name="Brettin T."/>
            <person name="Detter J.C."/>
            <person name="Han C."/>
            <person name="Pitluck S."/>
            <person name="Pati A."/>
            <person name="Mavrommatis K."/>
            <person name="Ivanova N."/>
            <person name="Ovchinnikova G."/>
            <person name="Chen A."/>
            <person name="Palaniappan K."/>
            <person name="Schneider S."/>
            <person name="Rohde M."/>
            <person name="Chain P."/>
            <person name="D'haeseleer P."/>
            <person name="Goker M."/>
            <person name="Bristow J."/>
            <person name="Eisen J.A."/>
            <person name="Markowitz V."/>
            <person name="Kyrpides N.C."/>
            <person name="Klenk H.P."/>
            <person name="Hugenholtz P."/>
        </authorList>
    </citation>
    <scope>NUCLEOTIDE SEQUENCE [LARGE SCALE GENOMIC DNA]</scope>
    <source>
        <strain evidence="3">ATCC 29202 / DSM 20476 / NCTC 11029 / RHS 1</strain>
    </source>
</reference>
<dbReference type="eggNOG" id="COG1695">
    <property type="taxonomic scope" value="Bacteria"/>
</dbReference>
<gene>
    <name evidence="2" type="ordered locus">Shel_05950</name>
</gene>
<dbReference type="PANTHER" id="PTHR33169">
    <property type="entry name" value="PADR-FAMILY TRANSCRIPTIONAL REGULATOR"/>
    <property type="match status" value="1"/>
</dbReference>
<protein>
    <submittedName>
        <fullName evidence="2">Predicted transcriptional regulator</fullName>
    </submittedName>
</protein>
<dbReference type="HOGENOM" id="CLU_089258_1_0_11"/>
<sequence>MKTESAILAIIKMYPDITGYQIKTNIDAMGGNVVKIHLSKIYPCLKKMTEQGLLSCRSVPQEGRLDQKFYTLTPAGEKALDEYYEKPFEFKGSRASFDEYLLQLANMAYMPNERIVSYIDEGISYMENSLAADEARLDDEPAEEALTGMDEQSCRAYADLWKRENELVAREARGRIEWLKELREAYSA</sequence>
<dbReference type="InterPro" id="IPR005149">
    <property type="entry name" value="Tscrpt_reg_PadR_N"/>
</dbReference>
<feature type="domain" description="Transcription regulator PadR N-terminal" evidence="1">
    <location>
        <begin position="7"/>
        <end position="81"/>
    </location>
</feature>
<dbReference type="Pfam" id="PF03551">
    <property type="entry name" value="PadR"/>
    <property type="match status" value="1"/>
</dbReference>
<dbReference type="RefSeq" id="WP_012797759.1">
    <property type="nucleotide sequence ID" value="NC_013165.1"/>
</dbReference>
<dbReference type="PANTHER" id="PTHR33169:SF14">
    <property type="entry name" value="TRANSCRIPTIONAL REGULATOR RV3488"/>
    <property type="match status" value="1"/>
</dbReference>
<keyword evidence="3" id="KW-1185">Reference proteome</keyword>
<dbReference type="InterPro" id="IPR036390">
    <property type="entry name" value="WH_DNA-bd_sf"/>
</dbReference>
<evidence type="ECO:0000259" key="1">
    <source>
        <dbReference type="Pfam" id="PF03551"/>
    </source>
</evidence>
<dbReference type="Gene3D" id="1.10.10.10">
    <property type="entry name" value="Winged helix-like DNA-binding domain superfamily/Winged helix DNA-binding domain"/>
    <property type="match status" value="1"/>
</dbReference>
<dbReference type="InterPro" id="IPR052509">
    <property type="entry name" value="Metal_resp_DNA-bind_regulator"/>
</dbReference>
<dbReference type="AlphaFoldDB" id="C7N3R3"/>
<organism evidence="2 3">
    <name type="scientific">Slackia heliotrinireducens (strain ATCC 29202 / DSM 20476 / NCTC 11029 / RHS 1)</name>
    <name type="common">Peptococcus heliotrinreducens</name>
    <dbReference type="NCBI Taxonomy" id="471855"/>
    <lineage>
        <taxon>Bacteria</taxon>
        <taxon>Bacillati</taxon>
        <taxon>Actinomycetota</taxon>
        <taxon>Coriobacteriia</taxon>
        <taxon>Eggerthellales</taxon>
        <taxon>Eggerthellaceae</taxon>
        <taxon>Slackia</taxon>
    </lineage>
</organism>
<proteinExistence type="predicted"/>
<dbReference type="EMBL" id="CP001684">
    <property type="protein sequence ID" value="ACV21654.1"/>
    <property type="molecule type" value="Genomic_DNA"/>
</dbReference>
<accession>C7N3R3</accession>
<dbReference type="KEGG" id="shi:Shel_05950"/>
<dbReference type="InterPro" id="IPR036388">
    <property type="entry name" value="WH-like_DNA-bd_sf"/>
</dbReference>
<evidence type="ECO:0000313" key="2">
    <source>
        <dbReference type="EMBL" id="ACV21654.1"/>
    </source>
</evidence>
<evidence type="ECO:0000313" key="3">
    <source>
        <dbReference type="Proteomes" id="UP000002026"/>
    </source>
</evidence>
<dbReference type="SUPFAM" id="SSF46785">
    <property type="entry name" value="Winged helix' DNA-binding domain"/>
    <property type="match status" value="1"/>
</dbReference>
<name>C7N3R3_SLAHD</name>